<accession>A0A1T4SP35</accession>
<reference evidence="2 3" key="1">
    <citation type="submission" date="2017-02" db="EMBL/GenBank/DDBJ databases">
        <authorList>
            <person name="Peterson S.W."/>
        </authorList>
    </citation>
    <scope>NUCLEOTIDE SEQUENCE [LARGE SCALE GENOMIC DNA]</scope>
    <source>
        <strain evidence="2 3">USBA 369</strain>
    </source>
</reference>
<protein>
    <submittedName>
        <fullName evidence="2">Anaerobic dimethyl sulfoxide reductase subunit C (DMSO reductase anchor subunit)/Tat-targeted selenate reductase subunit YnfH</fullName>
    </submittedName>
</protein>
<dbReference type="OrthoDB" id="5520897at2"/>
<dbReference type="GO" id="GO:0009390">
    <property type="term" value="C:dimethyl sulfoxide reductase complex"/>
    <property type="evidence" value="ECO:0007669"/>
    <property type="project" value="TreeGrafter"/>
</dbReference>
<name>A0A1T4SP35_9HYPH</name>
<dbReference type="GO" id="GO:0019645">
    <property type="term" value="P:anaerobic electron transport chain"/>
    <property type="evidence" value="ECO:0007669"/>
    <property type="project" value="InterPro"/>
</dbReference>
<gene>
    <name evidence="2" type="ORF">SAMN05428963_11288</name>
</gene>
<proteinExistence type="predicted"/>
<dbReference type="Pfam" id="PF04976">
    <property type="entry name" value="DmsC"/>
    <property type="match status" value="1"/>
</dbReference>
<keyword evidence="1" id="KW-1133">Transmembrane helix</keyword>
<dbReference type="PANTHER" id="PTHR38095:SF3">
    <property type="entry name" value="ANAEROBIC DIMETHYL SULFOXIDE REDUCTASE, SUBUNIT C"/>
    <property type="match status" value="1"/>
</dbReference>
<evidence type="ECO:0000256" key="1">
    <source>
        <dbReference type="SAM" id="Phobius"/>
    </source>
</evidence>
<keyword evidence="1" id="KW-0472">Membrane</keyword>
<dbReference type="GO" id="GO:0009389">
    <property type="term" value="F:dimethyl sulfoxide reductase activity"/>
    <property type="evidence" value="ECO:0007669"/>
    <property type="project" value="TreeGrafter"/>
</dbReference>
<dbReference type="AlphaFoldDB" id="A0A1T4SP35"/>
<dbReference type="Proteomes" id="UP000190135">
    <property type="component" value="Unassembled WGS sequence"/>
</dbReference>
<organism evidence="2 3">
    <name type="scientific">Consotaella salsifontis</name>
    <dbReference type="NCBI Taxonomy" id="1365950"/>
    <lineage>
        <taxon>Bacteria</taxon>
        <taxon>Pseudomonadati</taxon>
        <taxon>Pseudomonadota</taxon>
        <taxon>Alphaproteobacteria</taxon>
        <taxon>Hyphomicrobiales</taxon>
        <taxon>Aurantimonadaceae</taxon>
        <taxon>Consotaella</taxon>
    </lineage>
</organism>
<dbReference type="InterPro" id="IPR007059">
    <property type="entry name" value="DmsC"/>
</dbReference>
<evidence type="ECO:0000313" key="2">
    <source>
        <dbReference type="EMBL" id="SKA29942.1"/>
    </source>
</evidence>
<keyword evidence="3" id="KW-1185">Reference proteome</keyword>
<feature type="transmembrane region" description="Helical" evidence="1">
    <location>
        <begin position="252"/>
        <end position="274"/>
    </location>
</feature>
<keyword evidence="1" id="KW-0812">Transmembrane</keyword>
<sequence length="281" mass="30159">MGWNEWPLMLFTVLAQSAIGAYWLCAFALFTERRDVLARRRLERLMIVVWVVLGAAFLSSTAHVGSPMRGANVLLRVGQAPLSNELFFGMSFIAVGGIAWLLSLFADSSRTLRNALYLLALVLSIALLWNMTRFYLMPTVPTWNTPLTPVAFVVTAVLGGAMLANLLFALAGLASRRLDRLVAAVAVLGLIGGVVAAVVLITTLPGIQTSVHAATSMSPDMGMWQAARFLLLFAAVALVLGQVIVGRRVLPVMVVALLLVLGGEIIGRGVFYALHMTVGLV</sequence>
<feature type="transmembrane region" description="Helical" evidence="1">
    <location>
        <begin position="181"/>
        <end position="207"/>
    </location>
</feature>
<dbReference type="STRING" id="1365950.SAMN05428963_11288"/>
<dbReference type="GO" id="GO:0005886">
    <property type="term" value="C:plasma membrane"/>
    <property type="evidence" value="ECO:0007669"/>
    <property type="project" value="TreeGrafter"/>
</dbReference>
<dbReference type="PANTHER" id="PTHR38095">
    <property type="entry name" value="ANAEROBIC DIMETHYL SULFOXIDE REDUCTASE CHAIN YNFH"/>
    <property type="match status" value="1"/>
</dbReference>
<feature type="transmembrane region" description="Helical" evidence="1">
    <location>
        <begin position="42"/>
        <end position="66"/>
    </location>
</feature>
<feature type="transmembrane region" description="Helical" evidence="1">
    <location>
        <begin position="227"/>
        <end position="245"/>
    </location>
</feature>
<dbReference type="RefSeq" id="WP_078709473.1">
    <property type="nucleotide sequence ID" value="NZ_FUXL01000012.1"/>
</dbReference>
<feature type="transmembrane region" description="Helical" evidence="1">
    <location>
        <begin position="115"/>
        <end position="132"/>
    </location>
</feature>
<feature type="transmembrane region" description="Helical" evidence="1">
    <location>
        <begin position="152"/>
        <end position="174"/>
    </location>
</feature>
<evidence type="ECO:0000313" key="3">
    <source>
        <dbReference type="Proteomes" id="UP000190135"/>
    </source>
</evidence>
<feature type="transmembrane region" description="Helical" evidence="1">
    <location>
        <begin position="6"/>
        <end position="30"/>
    </location>
</feature>
<dbReference type="EMBL" id="FUXL01000012">
    <property type="protein sequence ID" value="SKA29942.1"/>
    <property type="molecule type" value="Genomic_DNA"/>
</dbReference>
<feature type="transmembrane region" description="Helical" evidence="1">
    <location>
        <begin position="86"/>
        <end position="106"/>
    </location>
</feature>